<dbReference type="AlphaFoldDB" id="K6WWK6"/>
<dbReference type="eggNOG" id="COG2226">
    <property type="taxonomic scope" value="Bacteria"/>
</dbReference>
<sequence>MTDSETTDLRAGALAPRPSPNIWDHPDVYEQENRGVDPDGLLAAAMRELADWTGRRVLDVGCGTGYHLPLFAERAARVVGVEPHPPLVATARARVADLPNVEVLEGLAQELPLPDAGIDVAHARWAYFFGPGCEDGLEELTRVMAPGGTAFIIDNDASRSTFGRWFRRQWPAYDAAAIERFWTRRGWQRRPLLIRWEQPTRADFEAVVCIEFNPELARDILRTHDGTQVDYAVNLWWRCF</sequence>
<dbReference type="SUPFAM" id="SSF53335">
    <property type="entry name" value="S-adenosyl-L-methionine-dependent methyltransferases"/>
    <property type="match status" value="1"/>
</dbReference>
<organism evidence="3 4">
    <name type="scientific">Kineosphaera limosa NBRC 100340</name>
    <dbReference type="NCBI Taxonomy" id="1184609"/>
    <lineage>
        <taxon>Bacteria</taxon>
        <taxon>Bacillati</taxon>
        <taxon>Actinomycetota</taxon>
        <taxon>Actinomycetes</taxon>
        <taxon>Micrococcales</taxon>
        <taxon>Dermatophilaceae</taxon>
        <taxon>Kineosphaera</taxon>
    </lineage>
</organism>
<dbReference type="Proteomes" id="UP000008366">
    <property type="component" value="Unassembled WGS sequence"/>
</dbReference>
<evidence type="ECO:0000313" key="4">
    <source>
        <dbReference type="Proteomes" id="UP000008366"/>
    </source>
</evidence>
<comment type="caution">
    <text evidence="3">The sequence shown here is derived from an EMBL/GenBank/DDBJ whole genome shotgun (WGS) entry which is preliminary data.</text>
</comment>
<name>K6WWK6_9MICO</name>
<evidence type="ECO:0000313" key="3">
    <source>
        <dbReference type="EMBL" id="GAB96487.1"/>
    </source>
</evidence>
<dbReference type="EMBL" id="BAHD01000039">
    <property type="protein sequence ID" value="GAB96487.1"/>
    <property type="molecule type" value="Genomic_DNA"/>
</dbReference>
<dbReference type="CDD" id="cd02440">
    <property type="entry name" value="AdoMet_MTases"/>
    <property type="match status" value="1"/>
</dbReference>
<dbReference type="RefSeq" id="WP_006593019.1">
    <property type="nucleotide sequence ID" value="NZ_BAHD01000039.1"/>
</dbReference>
<proteinExistence type="predicted"/>
<reference evidence="3 4" key="1">
    <citation type="submission" date="2012-08" db="EMBL/GenBank/DDBJ databases">
        <title>Whole genome shotgun sequence of Kineosphaera limosa NBRC 100340.</title>
        <authorList>
            <person name="Yoshida I."/>
            <person name="Isaki S."/>
            <person name="Hosoyama A."/>
            <person name="Tsuchikane K."/>
            <person name="Katsumata H."/>
            <person name="Ando Y."/>
            <person name="Ohji S."/>
            <person name="Hamada M."/>
            <person name="Tamura T."/>
            <person name="Yamazoe A."/>
            <person name="Yamazaki S."/>
            <person name="Fujita N."/>
        </authorList>
    </citation>
    <scope>NUCLEOTIDE SEQUENCE [LARGE SCALE GENOMIC DNA]</scope>
    <source>
        <strain evidence="3 4">NBRC 100340</strain>
    </source>
</reference>
<dbReference type="PANTHER" id="PTHR42912:SF93">
    <property type="entry name" value="N6-ADENOSINE-METHYLTRANSFERASE TMT1A"/>
    <property type="match status" value="1"/>
</dbReference>
<dbReference type="InterPro" id="IPR029063">
    <property type="entry name" value="SAM-dependent_MTases_sf"/>
</dbReference>
<accession>K6WWK6</accession>
<dbReference type="InterPro" id="IPR041698">
    <property type="entry name" value="Methyltransf_25"/>
</dbReference>
<evidence type="ECO:0000256" key="1">
    <source>
        <dbReference type="SAM" id="MobiDB-lite"/>
    </source>
</evidence>
<feature type="region of interest" description="Disordered" evidence="1">
    <location>
        <begin position="1"/>
        <end position="23"/>
    </location>
</feature>
<dbReference type="STRING" id="1184609.KILIM_039_00620"/>
<protein>
    <recommendedName>
        <fullName evidence="2">Methyltransferase domain-containing protein</fullName>
    </recommendedName>
</protein>
<gene>
    <name evidence="3" type="ORF">KILIM_039_00620</name>
</gene>
<keyword evidence="4" id="KW-1185">Reference proteome</keyword>
<evidence type="ECO:0000259" key="2">
    <source>
        <dbReference type="Pfam" id="PF13649"/>
    </source>
</evidence>
<dbReference type="Gene3D" id="3.40.50.150">
    <property type="entry name" value="Vaccinia Virus protein VP39"/>
    <property type="match status" value="1"/>
</dbReference>
<dbReference type="PANTHER" id="PTHR42912">
    <property type="entry name" value="METHYLTRANSFERASE"/>
    <property type="match status" value="1"/>
</dbReference>
<dbReference type="InterPro" id="IPR050508">
    <property type="entry name" value="Methyltransf_Superfamily"/>
</dbReference>
<dbReference type="GO" id="GO:0008168">
    <property type="term" value="F:methyltransferase activity"/>
    <property type="evidence" value="ECO:0007669"/>
    <property type="project" value="TreeGrafter"/>
</dbReference>
<feature type="domain" description="Methyltransferase" evidence="2">
    <location>
        <begin position="57"/>
        <end position="148"/>
    </location>
</feature>
<dbReference type="Pfam" id="PF13649">
    <property type="entry name" value="Methyltransf_25"/>
    <property type="match status" value="1"/>
</dbReference>